<reference evidence="1 2" key="1">
    <citation type="journal article" date="2018" name="Front. Plant Sci.">
        <title>Red Clover (Trifolium pratense) and Zigzag Clover (T. medium) - A Picture of Genomic Similarities and Differences.</title>
        <authorList>
            <person name="Dluhosova J."/>
            <person name="Istvanek J."/>
            <person name="Nedelnik J."/>
            <person name="Repkova J."/>
        </authorList>
    </citation>
    <scope>NUCLEOTIDE SEQUENCE [LARGE SCALE GENOMIC DNA]</scope>
    <source>
        <strain evidence="2">cv. 10/8</strain>
        <tissue evidence="1">Leaf</tissue>
    </source>
</reference>
<dbReference type="Proteomes" id="UP000265520">
    <property type="component" value="Unassembled WGS sequence"/>
</dbReference>
<dbReference type="EMBL" id="LXQA010008225">
    <property type="protein sequence ID" value="MCH85286.1"/>
    <property type="molecule type" value="Genomic_DNA"/>
</dbReference>
<feature type="non-terminal residue" evidence="1">
    <location>
        <position position="1"/>
    </location>
</feature>
<proteinExistence type="predicted"/>
<comment type="caution">
    <text evidence="1">The sequence shown here is derived from an EMBL/GenBank/DDBJ whole genome shotgun (WGS) entry which is preliminary data.</text>
</comment>
<gene>
    <name evidence="1" type="ORF">A2U01_0006130</name>
</gene>
<protein>
    <submittedName>
        <fullName evidence="1">Uncharacterized protein</fullName>
    </submittedName>
</protein>
<organism evidence="1 2">
    <name type="scientific">Trifolium medium</name>
    <dbReference type="NCBI Taxonomy" id="97028"/>
    <lineage>
        <taxon>Eukaryota</taxon>
        <taxon>Viridiplantae</taxon>
        <taxon>Streptophyta</taxon>
        <taxon>Embryophyta</taxon>
        <taxon>Tracheophyta</taxon>
        <taxon>Spermatophyta</taxon>
        <taxon>Magnoliopsida</taxon>
        <taxon>eudicotyledons</taxon>
        <taxon>Gunneridae</taxon>
        <taxon>Pentapetalae</taxon>
        <taxon>rosids</taxon>
        <taxon>fabids</taxon>
        <taxon>Fabales</taxon>
        <taxon>Fabaceae</taxon>
        <taxon>Papilionoideae</taxon>
        <taxon>50 kb inversion clade</taxon>
        <taxon>NPAAA clade</taxon>
        <taxon>Hologalegina</taxon>
        <taxon>IRL clade</taxon>
        <taxon>Trifolieae</taxon>
        <taxon>Trifolium</taxon>
    </lineage>
</organism>
<keyword evidence="2" id="KW-1185">Reference proteome</keyword>
<accession>A0A392MCU7</accession>
<sequence length="38" mass="4329">GLKFQIAQYPFMAAFHFLGVVWDRLRSISDENRGLSAS</sequence>
<evidence type="ECO:0000313" key="1">
    <source>
        <dbReference type="EMBL" id="MCH85286.1"/>
    </source>
</evidence>
<evidence type="ECO:0000313" key="2">
    <source>
        <dbReference type="Proteomes" id="UP000265520"/>
    </source>
</evidence>
<dbReference type="AlphaFoldDB" id="A0A392MCU7"/>
<name>A0A392MCU7_9FABA</name>